<protein>
    <submittedName>
        <fullName evidence="3">Uncharacterized protein</fullName>
    </submittedName>
</protein>
<keyword evidence="2" id="KW-0732">Signal</keyword>
<proteinExistence type="predicted"/>
<dbReference type="AlphaFoldDB" id="A0AAU9FXA4"/>
<name>A0AAU9FXA4_DROMD</name>
<feature type="region of interest" description="Disordered" evidence="1">
    <location>
        <begin position="66"/>
        <end position="86"/>
    </location>
</feature>
<gene>
    <name evidence="3" type="ORF">DMAD_00044</name>
</gene>
<evidence type="ECO:0000313" key="4">
    <source>
        <dbReference type="Proteomes" id="UP001500889"/>
    </source>
</evidence>
<sequence length="125" mass="14176">MLLIPVLCIVCLTEMNHFVTLVARPIPRATEASYTGQEPLQLPIDEETNPDWEYTMAAGQGGILYEDGIGEPRPRDEELSAPNQIDCESPNRKRLRLIEELYCEALLAAESQENGVHYRIHRMPI</sequence>
<dbReference type="Proteomes" id="UP001500889">
    <property type="component" value="Chromosome A"/>
</dbReference>
<feature type="signal peptide" evidence="2">
    <location>
        <begin position="1"/>
        <end position="23"/>
    </location>
</feature>
<reference evidence="3 4" key="1">
    <citation type="submission" date="2024-02" db="EMBL/GenBank/DDBJ databases">
        <title>A chromosome-level genome assembly of Drosophila madeirensis, a fruit fly species endemic to Madeira island.</title>
        <authorList>
            <person name="Tomihara K."/>
            <person name="Llopart A."/>
            <person name="Yamamoto D."/>
        </authorList>
    </citation>
    <scope>NUCLEOTIDE SEQUENCE [LARGE SCALE GENOMIC DNA]</scope>
    <source>
        <strain evidence="3 4">RF1</strain>
    </source>
</reference>
<dbReference type="EMBL" id="AP029266">
    <property type="protein sequence ID" value="BFF99920.1"/>
    <property type="molecule type" value="Genomic_DNA"/>
</dbReference>
<feature type="chain" id="PRO_5043459855" evidence="2">
    <location>
        <begin position="24"/>
        <end position="125"/>
    </location>
</feature>
<organism evidence="3 4">
    <name type="scientific">Drosophila madeirensis</name>
    <name type="common">Fruit fly</name>
    <dbReference type="NCBI Taxonomy" id="30013"/>
    <lineage>
        <taxon>Eukaryota</taxon>
        <taxon>Metazoa</taxon>
        <taxon>Ecdysozoa</taxon>
        <taxon>Arthropoda</taxon>
        <taxon>Hexapoda</taxon>
        <taxon>Insecta</taxon>
        <taxon>Pterygota</taxon>
        <taxon>Neoptera</taxon>
        <taxon>Endopterygota</taxon>
        <taxon>Diptera</taxon>
        <taxon>Brachycera</taxon>
        <taxon>Muscomorpha</taxon>
        <taxon>Ephydroidea</taxon>
        <taxon>Drosophilidae</taxon>
        <taxon>Drosophila</taxon>
        <taxon>Sophophora</taxon>
    </lineage>
</organism>
<evidence type="ECO:0000313" key="3">
    <source>
        <dbReference type="EMBL" id="BFF99920.1"/>
    </source>
</evidence>
<evidence type="ECO:0000256" key="1">
    <source>
        <dbReference type="SAM" id="MobiDB-lite"/>
    </source>
</evidence>
<keyword evidence="4" id="KW-1185">Reference proteome</keyword>
<evidence type="ECO:0000256" key="2">
    <source>
        <dbReference type="SAM" id="SignalP"/>
    </source>
</evidence>
<accession>A0AAU9FXA4</accession>